<reference evidence="1 2" key="1">
    <citation type="submission" date="2016-11" db="EMBL/GenBank/DDBJ databases">
        <title>Sphingorhabdus sp. LPB0140, isolated from marine environment.</title>
        <authorList>
            <person name="Kim E."/>
            <person name="Yi H."/>
        </authorList>
    </citation>
    <scope>NUCLEOTIDE SEQUENCE [LARGE SCALE GENOMIC DNA]</scope>
    <source>
        <strain evidence="1 2">LPB0140</strain>
    </source>
</reference>
<dbReference type="AlphaFoldDB" id="A0A1L3JDF4"/>
<protein>
    <submittedName>
        <fullName evidence="1">Uncharacterized protein</fullName>
    </submittedName>
</protein>
<proteinExistence type="predicted"/>
<organism evidence="1 2">
    <name type="scientific">Sphingorhabdus lutea</name>
    <dbReference type="NCBI Taxonomy" id="1913578"/>
    <lineage>
        <taxon>Bacteria</taxon>
        <taxon>Pseudomonadati</taxon>
        <taxon>Pseudomonadota</taxon>
        <taxon>Alphaproteobacteria</taxon>
        <taxon>Sphingomonadales</taxon>
        <taxon>Sphingomonadaceae</taxon>
        <taxon>Sphingorhabdus</taxon>
    </lineage>
</organism>
<keyword evidence="2" id="KW-1185">Reference proteome</keyword>
<accession>A0A1L3JDF4</accession>
<dbReference type="KEGG" id="sphl:LPB140_10410"/>
<evidence type="ECO:0000313" key="2">
    <source>
        <dbReference type="Proteomes" id="UP000242561"/>
    </source>
</evidence>
<dbReference type="EMBL" id="CP018154">
    <property type="protein sequence ID" value="APG63129.1"/>
    <property type="molecule type" value="Genomic_DNA"/>
</dbReference>
<gene>
    <name evidence="1" type="ORF">LPB140_10410</name>
</gene>
<dbReference type="Proteomes" id="UP000242561">
    <property type="component" value="Chromosome"/>
</dbReference>
<sequence>MVTITLDNLDSQILATRMLVDKDNLIRSVKLPQSLWDKLDRMVAAGFLDPTDFLDTIWRPVSDHPNASKWLSRCIMYADFTWQTERREPTNDNYSPMIEFSALMVMSDCS</sequence>
<dbReference type="STRING" id="1913578.LPB140_10410"/>
<name>A0A1L3JDF4_9SPHN</name>
<evidence type="ECO:0000313" key="1">
    <source>
        <dbReference type="EMBL" id="APG63129.1"/>
    </source>
</evidence>